<organism evidence="2 3">
    <name type="scientific">Candidatus Bacteroides merdavium</name>
    <dbReference type="NCBI Taxonomy" id="2838472"/>
    <lineage>
        <taxon>Bacteria</taxon>
        <taxon>Pseudomonadati</taxon>
        <taxon>Bacteroidota</taxon>
        <taxon>Bacteroidia</taxon>
        <taxon>Bacteroidales</taxon>
        <taxon>Bacteroidaceae</taxon>
        <taxon>Bacteroides</taxon>
    </lineage>
</organism>
<accession>A0A9D2KD72</accession>
<protein>
    <submittedName>
        <fullName evidence="2">Uncharacterized protein</fullName>
    </submittedName>
</protein>
<dbReference type="AlphaFoldDB" id="A0A9D2KD72"/>
<proteinExistence type="predicted"/>
<feature type="transmembrane region" description="Helical" evidence="1">
    <location>
        <begin position="68"/>
        <end position="87"/>
    </location>
</feature>
<reference evidence="2" key="2">
    <citation type="submission" date="2021-04" db="EMBL/GenBank/DDBJ databases">
        <authorList>
            <person name="Gilroy R."/>
        </authorList>
    </citation>
    <scope>NUCLEOTIDE SEQUENCE</scope>
    <source>
        <strain evidence="2">CHK118-2852</strain>
    </source>
</reference>
<sequence length="220" mass="26386">MKSEENYYDHYKDSFEQQKNYIHKRDRYTIALLAMVSVLCLKVVDIEDVNRNINIIISQYIGNINIDIKYIGVALSYIYLWLIIQYYQVCLTIEKMYNYIHGIEEILSIDGYKIEREGVNYLKSYPWLKSLTHRIYVLLFPVIFISIAFICAKKECTYLIENGRNFPSIISLVAYIISILMSLLYLSNRWCHEEFFSKKSYPNIKWWKRIIYYLGIKKLP</sequence>
<keyword evidence="1" id="KW-1133">Transmembrane helix</keyword>
<evidence type="ECO:0000313" key="2">
    <source>
        <dbReference type="EMBL" id="HIZ92314.1"/>
    </source>
</evidence>
<comment type="caution">
    <text evidence="2">The sequence shown here is derived from an EMBL/GenBank/DDBJ whole genome shotgun (WGS) entry which is preliminary data.</text>
</comment>
<evidence type="ECO:0000313" key="3">
    <source>
        <dbReference type="Proteomes" id="UP000824108"/>
    </source>
</evidence>
<feature type="transmembrane region" description="Helical" evidence="1">
    <location>
        <begin position="165"/>
        <end position="186"/>
    </location>
</feature>
<reference evidence="2" key="1">
    <citation type="journal article" date="2021" name="PeerJ">
        <title>Extensive microbial diversity within the chicken gut microbiome revealed by metagenomics and culture.</title>
        <authorList>
            <person name="Gilroy R."/>
            <person name="Ravi A."/>
            <person name="Getino M."/>
            <person name="Pursley I."/>
            <person name="Horton D.L."/>
            <person name="Alikhan N.F."/>
            <person name="Baker D."/>
            <person name="Gharbi K."/>
            <person name="Hall N."/>
            <person name="Watson M."/>
            <person name="Adriaenssens E.M."/>
            <person name="Foster-Nyarko E."/>
            <person name="Jarju S."/>
            <person name="Secka A."/>
            <person name="Antonio M."/>
            <person name="Oren A."/>
            <person name="Chaudhuri R.R."/>
            <person name="La Ragione R."/>
            <person name="Hildebrand F."/>
            <person name="Pallen M.J."/>
        </authorList>
    </citation>
    <scope>NUCLEOTIDE SEQUENCE</scope>
    <source>
        <strain evidence="2">CHK118-2852</strain>
    </source>
</reference>
<gene>
    <name evidence="2" type="ORF">H9807_09415</name>
</gene>
<evidence type="ECO:0000256" key="1">
    <source>
        <dbReference type="SAM" id="Phobius"/>
    </source>
</evidence>
<dbReference type="Proteomes" id="UP000824108">
    <property type="component" value="Unassembled WGS sequence"/>
</dbReference>
<name>A0A9D2KD72_9BACE</name>
<feature type="transmembrane region" description="Helical" evidence="1">
    <location>
        <begin position="135"/>
        <end position="153"/>
    </location>
</feature>
<dbReference type="EMBL" id="DXAV01000078">
    <property type="protein sequence ID" value="HIZ92314.1"/>
    <property type="molecule type" value="Genomic_DNA"/>
</dbReference>
<keyword evidence="1" id="KW-0812">Transmembrane</keyword>
<keyword evidence="1" id="KW-0472">Membrane</keyword>